<dbReference type="PROSITE" id="PS52016">
    <property type="entry name" value="TONB_DEPENDENT_REC_3"/>
    <property type="match status" value="1"/>
</dbReference>
<keyword evidence="9 10" id="KW-0998">Cell outer membrane</keyword>
<feature type="domain" description="TonB-dependent receptor plug" evidence="14">
    <location>
        <begin position="66"/>
        <end position="179"/>
    </location>
</feature>
<keyword evidence="4 10" id="KW-0812">Transmembrane</keyword>
<evidence type="ECO:0000256" key="1">
    <source>
        <dbReference type="ARBA" id="ARBA00004571"/>
    </source>
</evidence>
<evidence type="ECO:0000259" key="14">
    <source>
        <dbReference type="Pfam" id="PF07715"/>
    </source>
</evidence>
<evidence type="ECO:0000256" key="12">
    <source>
        <dbReference type="SAM" id="SignalP"/>
    </source>
</evidence>
<comment type="subcellular location">
    <subcellularLocation>
        <location evidence="1 10">Cell outer membrane</location>
        <topology evidence="1 10">Multi-pass membrane protein</topology>
    </subcellularLocation>
</comment>
<dbReference type="RefSeq" id="WP_238226116.1">
    <property type="nucleotide sequence ID" value="NZ_BAAADH010000078.1"/>
</dbReference>
<dbReference type="InterPro" id="IPR039426">
    <property type="entry name" value="TonB-dep_rcpt-like"/>
</dbReference>
<comment type="similarity">
    <text evidence="10 11">Belongs to the TonB-dependent receptor family.</text>
</comment>
<evidence type="ECO:0000256" key="3">
    <source>
        <dbReference type="ARBA" id="ARBA00022452"/>
    </source>
</evidence>
<evidence type="ECO:0000256" key="7">
    <source>
        <dbReference type="ARBA" id="ARBA00023136"/>
    </source>
</evidence>
<feature type="signal peptide" evidence="12">
    <location>
        <begin position="1"/>
        <end position="24"/>
    </location>
</feature>
<feature type="domain" description="TonB-dependent receptor-like beta-barrel" evidence="13">
    <location>
        <begin position="238"/>
        <end position="649"/>
    </location>
</feature>
<dbReference type="InterPro" id="IPR037066">
    <property type="entry name" value="Plug_dom_sf"/>
</dbReference>
<keyword evidence="3 10" id="KW-1134">Transmembrane beta strand</keyword>
<evidence type="ECO:0000256" key="5">
    <source>
        <dbReference type="ARBA" id="ARBA00022729"/>
    </source>
</evidence>
<organism evidence="15 16">
    <name type="scientific">Methylorubrum aminovorans</name>
    <dbReference type="NCBI Taxonomy" id="269069"/>
    <lineage>
        <taxon>Bacteria</taxon>
        <taxon>Pseudomonadati</taxon>
        <taxon>Pseudomonadota</taxon>
        <taxon>Alphaproteobacteria</taxon>
        <taxon>Hyphomicrobiales</taxon>
        <taxon>Methylobacteriaceae</taxon>
        <taxon>Methylorubrum</taxon>
    </lineage>
</organism>
<dbReference type="Gene3D" id="2.170.130.10">
    <property type="entry name" value="TonB-dependent receptor, plug domain"/>
    <property type="match status" value="1"/>
</dbReference>
<dbReference type="Gene3D" id="2.40.170.20">
    <property type="entry name" value="TonB-dependent receptor, beta-barrel domain"/>
    <property type="match status" value="1"/>
</dbReference>
<evidence type="ECO:0000256" key="6">
    <source>
        <dbReference type="ARBA" id="ARBA00023077"/>
    </source>
</evidence>
<dbReference type="InterPro" id="IPR012910">
    <property type="entry name" value="Plug_dom"/>
</dbReference>
<gene>
    <name evidence="15" type="primary">cirA</name>
    <name evidence="15" type="ORF">LNAOJCKE_3614</name>
</gene>
<evidence type="ECO:0000256" key="4">
    <source>
        <dbReference type="ARBA" id="ARBA00022692"/>
    </source>
</evidence>
<protein>
    <submittedName>
        <fullName evidence="15">Colicin I receptor</fullName>
    </submittedName>
</protein>
<keyword evidence="5 12" id="KW-0732">Signal</keyword>
<comment type="caution">
    <text evidence="15">The sequence shown here is derived from an EMBL/GenBank/DDBJ whole genome shotgun (WGS) entry which is preliminary data.</text>
</comment>
<reference evidence="15" key="2">
    <citation type="submission" date="2021-08" db="EMBL/GenBank/DDBJ databases">
        <authorList>
            <person name="Tani A."/>
            <person name="Ola A."/>
            <person name="Ogura Y."/>
            <person name="Katsura K."/>
            <person name="Hayashi T."/>
        </authorList>
    </citation>
    <scope>NUCLEOTIDE SEQUENCE</scope>
    <source>
        <strain evidence="15">NBRC 15686</strain>
    </source>
</reference>
<evidence type="ECO:0000256" key="8">
    <source>
        <dbReference type="ARBA" id="ARBA00023170"/>
    </source>
</evidence>
<keyword evidence="2 10" id="KW-0813">Transport</keyword>
<keyword evidence="6 11" id="KW-0798">TonB box</keyword>
<feature type="chain" id="PRO_5047282863" evidence="12">
    <location>
        <begin position="25"/>
        <end position="703"/>
    </location>
</feature>
<dbReference type="InterPro" id="IPR036942">
    <property type="entry name" value="Beta-barrel_TonB_sf"/>
</dbReference>
<dbReference type="SUPFAM" id="SSF56935">
    <property type="entry name" value="Porins"/>
    <property type="match status" value="1"/>
</dbReference>
<dbReference type="EMBL" id="BPRC01000014">
    <property type="protein sequence ID" value="GJE66395.1"/>
    <property type="molecule type" value="Genomic_DNA"/>
</dbReference>
<evidence type="ECO:0000259" key="13">
    <source>
        <dbReference type="Pfam" id="PF00593"/>
    </source>
</evidence>
<proteinExistence type="inferred from homology"/>
<dbReference type="PANTHER" id="PTHR30069:SF29">
    <property type="entry name" value="HEMOGLOBIN AND HEMOGLOBIN-HAPTOGLOBIN-BINDING PROTEIN 1-RELATED"/>
    <property type="match status" value="1"/>
</dbReference>
<evidence type="ECO:0000256" key="9">
    <source>
        <dbReference type="ARBA" id="ARBA00023237"/>
    </source>
</evidence>
<dbReference type="Pfam" id="PF07715">
    <property type="entry name" value="Plug"/>
    <property type="match status" value="1"/>
</dbReference>
<evidence type="ECO:0000256" key="10">
    <source>
        <dbReference type="PROSITE-ProRule" id="PRU01360"/>
    </source>
</evidence>
<evidence type="ECO:0000313" key="16">
    <source>
        <dbReference type="Proteomes" id="UP001055039"/>
    </source>
</evidence>
<keyword evidence="7 10" id="KW-0472">Membrane</keyword>
<sequence>MSPLLTRLLASVGALGCTTLPGHALDPAAVELEELQVTAQSAPTSPVTTISGPPPSLKAALSPSVSALPGNTTVIDATEIARLPVQSYGDLFRPVAGFDVSNYGQGGVGYGIALRGFSDAEHGRDVAVFIDGVPINEVSSIHTPNYIDLNSLIPETIASISIVRGPFSVEAGDANLGGAIFIDTKRAEPFSTLGVSGGSFGMARGLATFSQLSPGIQPFLAYEGYGTGGYRENGDLGRYNAFNKVTIPLDLGSSLSLRVQMYGTGFGQPGYLERDRVRAGLVSPRAAANPTDGGGKTLQTFVANYVNGGPDDALSALLYASHDVFSRFSDFGAGQRGQVEERETVGGRLRKVWTTSLFDAVPAQILVGGDWRTDALDVNTGPSVARGFTARSLDLGILQHNLAAYAQVQVKPTPWLKLTGGARFDQFFYDVRNNLDSALSPRVSPNVVSPKGGAALTPFDWLELFANYGQGFRSPSASSELTGNPRLTPLTIESTEGGGRLVFDRVSLLSTVFFTDIANEAFQPAPGLPVQNLGKSRRDGFEIEAKILAYREGLDRVAVFANYSGVSARLLNGAPSIFVPNVPAFLATVGAEFDVGAPASLGPGRLTGAAYLTYTGAKPLTEDGGLRSSPYPRVSGRLAYLHASGWTTYGQATWYPGDRTSESIFNFGSSVSATAADIFTSPQPRLTLLAGITYGFPTGVPAR</sequence>
<dbReference type="Proteomes" id="UP001055039">
    <property type="component" value="Unassembled WGS sequence"/>
</dbReference>
<evidence type="ECO:0000256" key="2">
    <source>
        <dbReference type="ARBA" id="ARBA00022448"/>
    </source>
</evidence>
<reference evidence="15" key="1">
    <citation type="journal article" date="2021" name="Front. Microbiol.">
        <title>Comprehensive Comparative Genomics and Phenotyping of Methylobacterium Species.</title>
        <authorList>
            <person name="Alessa O."/>
            <person name="Ogura Y."/>
            <person name="Fujitani Y."/>
            <person name="Takami H."/>
            <person name="Hayashi T."/>
            <person name="Sahin N."/>
            <person name="Tani A."/>
        </authorList>
    </citation>
    <scope>NUCLEOTIDE SEQUENCE</scope>
    <source>
        <strain evidence="15">NBRC 15686</strain>
    </source>
</reference>
<keyword evidence="8 15" id="KW-0675">Receptor</keyword>
<name>A0ABQ4UKS9_9HYPH</name>
<keyword evidence="16" id="KW-1185">Reference proteome</keyword>
<dbReference type="Pfam" id="PF00593">
    <property type="entry name" value="TonB_dep_Rec_b-barrel"/>
    <property type="match status" value="1"/>
</dbReference>
<accession>A0ABQ4UKS9</accession>
<evidence type="ECO:0000256" key="11">
    <source>
        <dbReference type="RuleBase" id="RU003357"/>
    </source>
</evidence>
<dbReference type="PANTHER" id="PTHR30069">
    <property type="entry name" value="TONB-DEPENDENT OUTER MEMBRANE RECEPTOR"/>
    <property type="match status" value="1"/>
</dbReference>
<evidence type="ECO:0000313" key="15">
    <source>
        <dbReference type="EMBL" id="GJE66395.1"/>
    </source>
</evidence>
<dbReference type="InterPro" id="IPR000531">
    <property type="entry name" value="Beta-barrel_TonB"/>
</dbReference>